<proteinExistence type="predicted"/>
<dbReference type="EMBL" id="CAJIMS010000001">
    <property type="protein sequence ID" value="CAD7809277.1"/>
    <property type="molecule type" value="Genomic_DNA"/>
</dbReference>
<organism evidence="2 3">
    <name type="scientific">Chryseobacterium aquaeductus</name>
    <dbReference type="NCBI Taxonomy" id="2675056"/>
    <lineage>
        <taxon>Bacteria</taxon>
        <taxon>Pseudomonadati</taxon>
        <taxon>Bacteroidota</taxon>
        <taxon>Flavobacteriia</taxon>
        <taxon>Flavobacteriales</taxon>
        <taxon>Weeksellaceae</taxon>
        <taxon>Chryseobacterium group</taxon>
        <taxon>Chryseobacterium</taxon>
    </lineage>
</organism>
<evidence type="ECO:0000313" key="2">
    <source>
        <dbReference type="EMBL" id="CAD7809277.1"/>
    </source>
</evidence>
<gene>
    <name evidence="2" type="ORF">CHRY9390_01971</name>
</gene>
<evidence type="ECO:0000313" key="3">
    <source>
        <dbReference type="Proteomes" id="UP000662618"/>
    </source>
</evidence>
<comment type="caution">
    <text evidence="2">The sequence shown here is derived from an EMBL/GenBank/DDBJ whole genome shotgun (WGS) entry which is preliminary data.</text>
</comment>
<accession>A0A9N8MP26</accession>
<name>A0A9N8MP26_9FLAO</name>
<reference evidence="2" key="1">
    <citation type="submission" date="2020-12" db="EMBL/GenBank/DDBJ databases">
        <authorList>
            <person name="Rodrigo-Torres L."/>
            <person name="Arahal R. D."/>
            <person name="Lucena T."/>
        </authorList>
    </citation>
    <scope>NUCLEOTIDE SEQUENCE</scope>
    <source>
        <strain evidence="2">CECT 9390</strain>
    </source>
</reference>
<protein>
    <submittedName>
        <fullName evidence="2">Uncharacterized protein</fullName>
    </submittedName>
</protein>
<keyword evidence="3" id="KW-1185">Reference proteome</keyword>
<feature type="transmembrane region" description="Helical" evidence="1">
    <location>
        <begin position="7"/>
        <end position="28"/>
    </location>
</feature>
<keyword evidence="1" id="KW-0472">Membrane</keyword>
<dbReference type="Proteomes" id="UP000662618">
    <property type="component" value="Unassembled WGS sequence"/>
</dbReference>
<keyword evidence="1" id="KW-1133">Transmembrane helix</keyword>
<sequence>MKNRNKIVMYFDVLACVLALVYIVYEIFTKNDSPFPYAMIVMWVLLTIQCFETGRLKTNAFVKNI</sequence>
<keyword evidence="1" id="KW-0812">Transmembrane</keyword>
<dbReference type="RefSeq" id="WP_162088317.1">
    <property type="nucleotide sequence ID" value="NZ_CAJIMS010000001.1"/>
</dbReference>
<feature type="transmembrane region" description="Helical" evidence="1">
    <location>
        <begin position="34"/>
        <end position="51"/>
    </location>
</feature>
<evidence type="ECO:0000256" key="1">
    <source>
        <dbReference type="SAM" id="Phobius"/>
    </source>
</evidence>
<dbReference type="AlphaFoldDB" id="A0A9N8MP26"/>